<evidence type="ECO:0000313" key="2">
    <source>
        <dbReference type="EMBL" id="PIK33376.1"/>
    </source>
</evidence>
<keyword evidence="1" id="KW-0472">Membrane</keyword>
<feature type="transmembrane region" description="Helical" evidence="1">
    <location>
        <begin position="150"/>
        <end position="173"/>
    </location>
</feature>
<organism evidence="2 3">
    <name type="scientific">Stichopus japonicus</name>
    <name type="common">Sea cucumber</name>
    <dbReference type="NCBI Taxonomy" id="307972"/>
    <lineage>
        <taxon>Eukaryota</taxon>
        <taxon>Metazoa</taxon>
        <taxon>Echinodermata</taxon>
        <taxon>Eleutherozoa</taxon>
        <taxon>Echinozoa</taxon>
        <taxon>Holothuroidea</taxon>
        <taxon>Aspidochirotacea</taxon>
        <taxon>Aspidochirotida</taxon>
        <taxon>Stichopodidae</taxon>
        <taxon>Apostichopus</taxon>
    </lineage>
</organism>
<proteinExistence type="predicted"/>
<gene>
    <name evidence="2" type="ORF">BSL78_29808</name>
</gene>
<sequence length="174" mass="18651">MSDETGILLCRVFPRLGSPVVFAILLFTALFISTAPAGYVGGVASTLERRFQLKSSELAFLNVVFDISSLVVLLFVTHYGHNRHRGRVLGAVFALAGVGALCNAVPHFIYPVPDALKDATAGQSNNETIHLCGDKKVCDDNSKGLGGQTWWIALGSVFASFSSTVFPVSNALYR</sequence>
<feature type="transmembrane region" description="Helical" evidence="1">
    <location>
        <begin position="20"/>
        <end position="39"/>
    </location>
</feature>
<name>A0A2G8JCA8_STIJA</name>
<accession>A0A2G8JCA8</accession>
<dbReference type="PANTHER" id="PTHR11388">
    <property type="entry name" value="ORGANIC ANION TRANSPORTER"/>
    <property type="match status" value="1"/>
</dbReference>
<keyword evidence="1" id="KW-0812">Transmembrane</keyword>
<feature type="transmembrane region" description="Helical" evidence="1">
    <location>
        <begin position="59"/>
        <end position="76"/>
    </location>
</feature>
<dbReference type="OrthoDB" id="5062115at2759"/>
<dbReference type="Proteomes" id="UP000230750">
    <property type="component" value="Unassembled WGS sequence"/>
</dbReference>
<dbReference type="AlphaFoldDB" id="A0A2G8JCA8"/>
<feature type="transmembrane region" description="Helical" evidence="1">
    <location>
        <begin position="88"/>
        <end position="110"/>
    </location>
</feature>
<comment type="caution">
    <text evidence="2">The sequence shown here is derived from an EMBL/GenBank/DDBJ whole genome shotgun (WGS) entry which is preliminary data.</text>
</comment>
<dbReference type="GO" id="GO:0043252">
    <property type="term" value="P:sodium-independent organic anion transport"/>
    <property type="evidence" value="ECO:0007669"/>
    <property type="project" value="TreeGrafter"/>
</dbReference>
<dbReference type="InterPro" id="IPR004156">
    <property type="entry name" value="OATP"/>
</dbReference>
<dbReference type="GO" id="GO:0015347">
    <property type="term" value="F:sodium-independent organic anion transmembrane transporter activity"/>
    <property type="evidence" value="ECO:0007669"/>
    <property type="project" value="TreeGrafter"/>
</dbReference>
<evidence type="ECO:0000313" key="3">
    <source>
        <dbReference type="Proteomes" id="UP000230750"/>
    </source>
</evidence>
<dbReference type="EMBL" id="MRZV01002593">
    <property type="protein sequence ID" value="PIK33376.1"/>
    <property type="molecule type" value="Genomic_DNA"/>
</dbReference>
<evidence type="ECO:0000256" key="1">
    <source>
        <dbReference type="SAM" id="Phobius"/>
    </source>
</evidence>
<reference evidence="2 3" key="1">
    <citation type="journal article" date="2017" name="PLoS Biol.">
        <title>The sea cucumber genome provides insights into morphological evolution and visceral regeneration.</title>
        <authorList>
            <person name="Zhang X."/>
            <person name="Sun L."/>
            <person name="Yuan J."/>
            <person name="Sun Y."/>
            <person name="Gao Y."/>
            <person name="Zhang L."/>
            <person name="Li S."/>
            <person name="Dai H."/>
            <person name="Hamel J.F."/>
            <person name="Liu C."/>
            <person name="Yu Y."/>
            <person name="Liu S."/>
            <person name="Lin W."/>
            <person name="Guo K."/>
            <person name="Jin S."/>
            <person name="Xu P."/>
            <person name="Storey K.B."/>
            <person name="Huan P."/>
            <person name="Zhang T."/>
            <person name="Zhou Y."/>
            <person name="Zhang J."/>
            <person name="Lin C."/>
            <person name="Li X."/>
            <person name="Xing L."/>
            <person name="Huo D."/>
            <person name="Sun M."/>
            <person name="Wang L."/>
            <person name="Mercier A."/>
            <person name="Li F."/>
            <person name="Yang H."/>
            <person name="Xiang J."/>
        </authorList>
    </citation>
    <scope>NUCLEOTIDE SEQUENCE [LARGE SCALE GENOMIC DNA]</scope>
    <source>
        <strain evidence="2">Shaxun</strain>
        <tissue evidence="2">Muscle</tissue>
    </source>
</reference>
<keyword evidence="3" id="KW-1185">Reference proteome</keyword>
<dbReference type="GO" id="GO:0016323">
    <property type="term" value="C:basolateral plasma membrane"/>
    <property type="evidence" value="ECO:0007669"/>
    <property type="project" value="TreeGrafter"/>
</dbReference>
<dbReference type="PANTHER" id="PTHR11388:SF142">
    <property type="entry name" value="SOLUTE CARRIER ORGANIC ANION TRANSPORTER FAMILY MEMBER 5A1"/>
    <property type="match status" value="1"/>
</dbReference>
<keyword evidence="1" id="KW-1133">Transmembrane helix</keyword>
<dbReference type="Pfam" id="PF03137">
    <property type="entry name" value="OATP"/>
    <property type="match status" value="1"/>
</dbReference>
<protein>
    <submittedName>
        <fullName evidence="2">Putative solute carrier organic anion transporter family member 1A4</fullName>
    </submittedName>
</protein>